<dbReference type="SUPFAM" id="SSF55785">
    <property type="entry name" value="PYP-like sensor domain (PAS domain)"/>
    <property type="match status" value="2"/>
</dbReference>
<comment type="catalytic activity">
    <reaction evidence="1">
        <text>ATP + protein L-histidine = ADP + protein N-phospho-L-histidine.</text>
        <dbReference type="EC" id="2.7.13.3"/>
    </reaction>
</comment>
<dbReference type="CDD" id="cd00082">
    <property type="entry name" value="HisKA"/>
    <property type="match status" value="1"/>
</dbReference>
<keyword evidence="6 14" id="KW-0812">Transmembrane</keyword>
<dbReference type="Pfam" id="PF01627">
    <property type="entry name" value="Hpt"/>
    <property type="match status" value="1"/>
</dbReference>
<evidence type="ECO:0000256" key="4">
    <source>
        <dbReference type="ARBA" id="ARBA00022475"/>
    </source>
</evidence>
<comment type="subcellular location">
    <subcellularLocation>
        <location evidence="2">Cell membrane</location>
        <topology evidence="2">Multi-pass membrane protein</topology>
    </subcellularLocation>
</comment>
<dbReference type="NCBIfam" id="TIGR00229">
    <property type="entry name" value="sensory_box"/>
    <property type="match status" value="2"/>
</dbReference>
<feature type="domain" description="PAC" evidence="18">
    <location>
        <begin position="559"/>
        <end position="612"/>
    </location>
</feature>
<feature type="domain" description="HPt" evidence="19">
    <location>
        <begin position="1193"/>
        <end position="1294"/>
    </location>
</feature>
<evidence type="ECO:0000256" key="3">
    <source>
        <dbReference type="ARBA" id="ARBA00012438"/>
    </source>
</evidence>
<evidence type="ECO:0000259" key="17">
    <source>
        <dbReference type="PROSITE" id="PS50112"/>
    </source>
</evidence>
<evidence type="ECO:0000256" key="7">
    <source>
        <dbReference type="ARBA" id="ARBA00022741"/>
    </source>
</evidence>
<evidence type="ECO:0000256" key="8">
    <source>
        <dbReference type="ARBA" id="ARBA00022840"/>
    </source>
</evidence>
<dbReference type="CDD" id="cd00088">
    <property type="entry name" value="HPT"/>
    <property type="match status" value="1"/>
</dbReference>
<dbReference type="InterPro" id="IPR003661">
    <property type="entry name" value="HisK_dim/P_dom"/>
</dbReference>
<dbReference type="EMBL" id="JAJIRN010000003">
    <property type="protein sequence ID" value="MCV2367804.1"/>
    <property type="molecule type" value="Genomic_DNA"/>
</dbReference>
<name>A0ABT2YCP1_9BURK</name>
<feature type="domain" description="Response regulatory" evidence="16">
    <location>
        <begin position="1032"/>
        <end position="1152"/>
    </location>
</feature>
<dbReference type="InterPro" id="IPR005467">
    <property type="entry name" value="His_kinase_dom"/>
</dbReference>
<dbReference type="PROSITE" id="PS50110">
    <property type="entry name" value="RESPONSE_REGULATORY"/>
    <property type="match status" value="2"/>
</dbReference>
<evidence type="ECO:0000256" key="12">
    <source>
        <dbReference type="PROSITE-ProRule" id="PRU00110"/>
    </source>
</evidence>
<dbReference type="SMART" id="SM00387">
    <property type="entry name" value="HATPase_c"/>
    <property type="match status" value="1"/>
</dbReference>
<dbReference type="CDD" id="cd16922">
    <property type="entry name" value="HATPase_EvgS-ArcB-TorS-like"/>
    <property type="match status" value="1"/>
</dbReference>
<dbReference type="SMART" id="SM00086">
    <property type="entry name" value="PAC"/>
    <property type="match status" value="2"/>
</dbReference>
<dbReference type="CDD" id="cd00130">
    <property type="entry name" value="PAS"/>
    <property type="match status" value="2"/>
</dbReference>
<feature type="modified residue" description="4-aspartylphosphate" evidence="13">
    <location>
        <position position="1085"/>
    </location>
</feature>
<dbReference type="PANTHER" id="PTHR45339">
    <property type="entry name" value="HYBRID SIGNAL TRANSDUCTION HISTIDINE KINASE J"/>
    <property type="match status" value="1"/>
</dbReference>
<feature type="modified residue" description="Phosphohistidine" evidence="12">
    <location>
        <position position="1232"/>
    </location>
</feature>
<comment type="caution">
    <text evidence="20">The sequence shown here is derived from an EMBL/GenBank/DDBJ whole genome shotgun (WGS) entry which is preliminary data.</text>
</comment>
<dbReference type="PROSITE" id="PS50112">
    <property type="entry name" value="PAS"/>
    <property type="match status" value="2"/>
</dbReference>
<dbReference type="CDD" id="cd17546">
    <property type="entry name" value="REC_hyHK_CKI1_RcsC-like"/>
    <property type="match status" value="2"/>
</dbReference>
<evidence type="ECO:0000256" key="10">
    <source>
        <dbReference type="ARBA" id="ARBA00023012"/>
    </source>
</evidence>
<keyword evidence="21" id="KW-1185">Reference proteome</keyword>
<feature type="domain" description="Response regulatory" evidence="16">
    <location>
        <begin position="879"/>
        <end position="1003"/>
    </location>
</feature>
<feature type="domain" description="PAS" evidence="17">
    <location>
        <begin position="483"/>
        <end position="555"/>
    </location>
</feature>
<dbReference type="InterPro" id="IPR001789">
    <property type="entry name" value="Sig_transdc_resp-reg_receiver"/>
</dbReference>
<dbReference type="SMART" id="SM00073">
    <property type="entry name" value="HPT"/>
    <property type="match status" value="1"/>
</dbReference>
<sequence length="1379" mass="148128">MFGYAPHPSTWQLRRVLALLVFGLVGVPLLALAWLNYSQLYELTRANAIHSVGKVASERRTQMLSVLARATSRANNTLRDLIRQCGSADEGRDCFREGLRAFVANEQALGASLLVADGVLWAEGDMRQADVLADEARGAAFKADQLARFTPRVPGGSPSFYVLASEPAARLRLVVHYPLSLVQSIFVQHPELGNTGETFLADEKGFLITSSRYQAQQGHADEPISVLPMQRCLSLENGEMLELDYRATPVIHGFRFMPEIGAGCVMAHMDQAEAFAPIKQMRARALALALGLLAFALLAAWWVSRWVTAPIAAMTRKIAAAEAGTPAIGNGRQAYAEMNGLAVAYDALQAKLKQAHSENSALLAALDMHAIISTADRAGIITDANPAFCAISGYSREELIGQNHRIVKSGVQDGEFWDQMWHEIANGRPWRGEICNRAKGGRLYWVDTFIAPFVDAQGMISKYISIRIDITASKQAANDLRVSQERIAFALEGSGDGVWDWDVKTSHVQYSDRMKQMLGFEPSEIADDLSSWSNWVHPQDLPATWAAVTAHLDGHTSSYANEHRAICKDGSVIWVLARGLIVQRDAAGAPLRMVGTYSDITAKSKAEQALKAATEAAEAASTAKSQFLANMSHEIRTPMNAILGLLMLLRKTEMTAKQADYAAKTEGAARSLLGLINEILDFSKIEAGKMTLDPQPFGIDQLLRDLSVLLSASAGAKPVEVLYDIDASLPRQLVGDAMRLQQVLLNLGSNAIKFTPAGHVVLSIKVLQRSEVGVTVQFSMRDSGIGIAPENQARIFSGFSQAEANTTRRFGGTGLGVAISQRFVALMGGELELESALGEGSRFFFTITLPLASPEEAQVILQSRVANAQPDGQDGRSWRALVVDDNPLAREILAQMGESLGWRVDVAESGEAALAMLKSSAQAGVAYEAVFVDWQMPGLDGWQTSQQIQALSHAAAPPVIVMVTAHGREMLAQRSEVEQAQLDGFLVKPVTASMLFDAVIDARAGKFLTHPSGASLKVKSATPNKARLAGLRLLLVEDNLNNQQVAQELLQDEGASVQIANHGQEAIDALKAAGERPAFDVVLMDLQMPVMDGYTAARYIRSELALIDLPIVAMTANAMSSDREACLAAGMNDHVGKPFDLSDLVRVLLKQTGRADASQTVPAAEPLVEPALLLLAQASAVDLPTALHRLGGKQAIYMRMLKTFVHDLPGLQAQLGRDAEAGDIDAAKRALHTLKGLAATLGVDRLAAQAALCEKQLLSDPSASRLVLVAEQAALAMTQAEPSLNALVGSLQAATAQPSSEHDKGANSGADPAALLPILQALARQLRDSDMGATETLGNLQQGYGALLGERLGGLDEAVGALDFELALRDCEALIESLE</sequence>
<dbReference type="PROSITE" id="PS50894">
    <property type="entry name" value="HPT"/>
    <property type="match status" value="1"/>
</dbReference>
<dbReference type="InterPro" id="IPR003594">
    <property type="entry name" value="HATPase_dom"/>
</dbReference>
<dbReference type="Gene3D" id="1.20.120.160">
    <property type="entry name" value="HPT domain"/>
    <property type="match status" value="1"/>
</dbReference>
<dbReference type="SUPFAM" id="SSF52172">
    <property type="entry name" value="CheY-like"/>
    <property type="match status" value="2"/>
</dbReference>
<evidence type="ECO:0000259" key="18">
    <source>
        <dbReference type="PROSITE" id="PS50113"/>
    </source>
</evidence>
<dbReference type="InterPro" id="IPR036890">
    <property type="entry name" value="HATPase_C_sf"/>
</dbReference>
<dbReference type="SMART" id="SM00091">
    <property type="entry name" value="PAS"/>
    <property type="match status" value="2"/>
</dbReference>
<evidence type="ECO:0000256" key="13">
    <source>
        <dbReference type="PROSITE-ProRule" id="PRU00169"/>
    </source>
</evidence>
<dbReference type="PANTHER" id="PTHR45339:SF1">
    <property type="entry name" value="HYBRID SIGNAL TRANSDUCTION HISTIDINE KINASE J"/>
    <property type="match status" value="1"/>
</dbReference>
<feature type="transmembrane region" description="Helical" evidence="14">
    <location>
        <begin position="16"/>
        <end position="35"/>
    </location>
</feature>
<keyword evidence="9 14" id="KW-1133">Transmembrane helix</keyword>
<feature type="domain" description="Histidine kinase" evidence="15">
    <location>
        <begin position="630"/>
        <end position="853"/>
    </location>
</feature>
<dbReference type="InterPro" id="IPR000014">
    <property type="entry name" value="PAS"/>
</dbReference>
<proteinExistence type="predicted"/>
<evidence type="ECO:0000256" key="11">
    <source>
        <dbReference type="ARBA" id="ARBA00023136"/>
    </source>
</evidence>
<organism evidence="20 21">
    <name type="scientific">Roseateles oligotrophus</name>
    <dbReference type="NCBI Taxonomy" id="1769250"/>
    <lineage>
        <taxon>Bacteria</taxon>
        <taxon>Pseudomonadati</taxon>
        <taxon>Pseudomonadota</taxon>
        <taxon>Betaproteobacteria</taxon>
        <taxon>Burkholderiales</taxon>
        <taxon>Sphaerotilaceae</taxon>
        <taxon>Roseateles</taxon>
    </lineage>
</organism>
<dbReference type="SUPFAM" id="SSF55874">
    <property type="entry name" value="ATPase domain of HSP90 chaperone/DNA topoisomerase II/histidine kinase"/>
    <property type="match status" value="1"/>
</dbReference>
<dbReference type="SMART" id="SM00448">
    <property type="entry name" value="REC"/>
    <property type="match status" value="2"/>
</dbReference>
<dbReference type="InterPro" id="IPR004358">
    <property type="entry name" value="Sig_transdc_His_kin-like_C"/>
</dbReference>
<accession>A0ABT2YCP1</accession>
<evidence type="ECO:0000259" key="15">
    <source>
        <dbReference type="PROSITE" id="PS50109"/>
    </source>
</evidence>
<dbReference type="InterPro" id="IPR013655">
    <property type="entry name" value="PAS_fold_3"/>
</dbReference>
<dbReference type="InterPro" id="IPR035965">
    <property type="entry name" value="PAS-like_dom_sf"/>
</dbReference>
<dbReference type="Pfam" id="PF08447">
    <property type="entry name" value="PAS_3"/>
    <property type="match status" value="1"/>
</dbReference>
<evidence type="ECO:0000256" key="5">
    <source>
        <dbReference type="ARBA" id="ARBA00022553"/>
    </source>
</evidence>
<protein>
    <recommendedName>
        <fullName evidence="3">histidine kinase</fullName>
        <ecNumber evidence="3">2.7.13.3</ecNumber>
    </recommendedName>
</protein>
<keyword evidence="8" id="KW-0067">ATP-binding</keyword>
<evidence type="ECO:0000259" key="16">
    <source>
        <dbReference type="PROSITE" id="PS50110"/>
    </source>
</evidence>
<dbReference type="InterPro" id="IPR036641">
    <property type="entry name" value="HPT_dom_sf"/>
</dbReference>
<dbReference type="PRINTS" id="PR00344">
    <property type="entry name" value="BCTRLSENSOR"/>
</dbReference>
<dbReference type="Pfam" id="PF02518">
    <property type="entry name" value="HATPase_c"/>
    <property type="match status" value="1"/>
</dbReference>
<dbReference type="PROSITE" id="PS50113">
    <property type="entry name" value="PAC"/>
    <property type="match status" value="2"/>
</dbReference>
<dbReference type="Pfam" id="PF13426">
    <property type="entry name" value="PAS_9"/>
    <property type="match status" value="1"/>
</dbReference>
<keyword evidence="10" id="KW-0902">Two-component regulatory system</keyword>
<evidence type="ECO:0000313" key="20">
    <source>
        <dbReference type="EMBL" id="MCV2367804.1"/>
    </source>
</evidence>
<reference evidence="20 21" key="1">
    <citation type="submission" date="2021-11" db="EMBL/GenBank/DDBJ databases">
        <authorList>
            <person name="Liang Q."/>
            <person name="Mou H."/>
            <person name="Liu Z."/>
        </authorList>
    </citation>
    <scope>NUCLEOTIDE SEQUENCE [LARGE SCALE GENOMIC DNA]</scope>
    <source>
        <strain evidence="20 21">CHU3</strain>
    </source>
</reference>
<dbReference type="RefSeq" id="WP_263570430.1">
    <property type="nucleotide sequence ID" value="NZ_JAJIRN010000003.1"/>
</dbReference>
<dbReference type="InterPro" id="IPR011006">
    <property type="entry name" value="CheY-like_superfamily"/>
</dbReference>
<dbReference type="Gene3D" id="3.30.565.10">
    <property type="entry name" value="Histidine kinase-like ATPase, C-terminal domain"/>
    <property type="match status" value="1"/>
</dbReference>
<feature type="modified residue" description="4-aspartylphosphate" evidence="13">
    <location>
        <position position="933"/>
    </location>
</feature>
<dbReference type="Proteomes" id="UP001209701">
    <property type="component" value="Unassembled WGS sequence"/>
</dbReference>
<evidence type="ECO:0000256" key="6">
    <source>
        <dbReference type="ARBA" id="ARBA00022692"/>
    </source>
</evidence>
<dbReference type="SUPFAM" id="SSF47384">
    <property type="entry name" value="Homodimeric domain of signal transducing histidine kinase"/>
    <property type="match status" value="1"/>
</dbReference>
<evidence type="ECO:0000259" key="19">
    <source>
        <dbReference type="PROSITE" id="PS50894"/>
    </source>
</evidence>
<feature type="transmembrane region" description="Helical" evidence="14">
    <location>
        <begin position="285"/>
        <end position="304"/>
    </location>
</feature>
<dbReference type="Gene3D" id="3.30.450.20">
    <property type="entry name" value="PAS domain"/>
    <property type="match status" value="2"/>
</dbReference>
<dbReference type="Gene3D" id="3.40.50.2300">
    <property type="match status" value="2"/>
</dbReference>
<dbReference type="EC" id="2.7.13.3" evidence="3"/>
<dbReference type="SMART" id="SM00388">
    <property type="entry name" value="HisKA"/>
    <property type="match status" value="1"/>
</dbReference>
<dbReference type="InterPro" id="IPR036097">
    <property type="entry name" value="HisK_dim/P_sf"/>
</dbReference>
<dbReference type="Gene3D" id="1.10.287.130">
    <property type="match status" value="1"/>
</dbReference>
<evidence type="ECO:0000256" key="14">
    <source>
        <dbReference type="SAM" id="Phobius"/>
    </source>
</evidence>
<dbReference type="SUPFAM" id="SSF47226">
    <property type="entry name" value="Histidine-containing phosphotransfer domain, HPT domain"/>
    <property type="match status" value="1"/>
</dbReference>
<dbReference type="PROSITE" id="PS50109">
    <property type="entry name" value="HIS_KIN"/>
    <property type="match status" value="1"/>
</dbReference>
<dbReference type="Pfam" id="PF00072">
    <property type="entry name" value="Response_reg"/>
    <property type="match status" value="2"/>
</dbReference>
<feature type="domain" description="PAC" evidence="18">
    <location>
        <begin position="428"/>
        <end position="482"/>
    </location>
</feature>
<keyword evidence="11 14" id="KW-0472">Membrane</keyword>
<evidence type="ECO:0000256" key="1">
    <source>
        <dbReference type="ARBA" id="ARBA00000085"/>
    </source>
</evidence>
<dbReference type="InterPro" id="IPR000700">
    <property type="entry name" value="PAS-assoc_C"/>
</dbReference>
<dbReference type="Gene3D" id="6.10.340.10">
    <property type="match status" value="1"/>
</dbReference>
<evidence type="ECO:0000313" key="21">
    <source>
        <dbReference type="Proteomes" id="UP001209701"/>
    </source>
</evidence>
<evidence type="ECO:0000256" key="9">
    <source>
        <dbReference type="ARBA" id="ARBA00022989"/>
    </source>
</evidence>
<keyword evidence="7" id="KW-0547">Nucleotide-binding</keyword>
<dbReference type="Pfam" id="PF00512">
    <property type="entry name" value="HisKA"/>
    <property type="match status" value="1"/>
</dbReference>
<dbReference type="InterPro" id="IPR001610">
    <property type="entry name" value="PAC"/>
</dbReference>
<evidence type="ECO:0000256" key="2">
    <source>
        <dbReference type="ARBA" id="ARBA00004651"/>
    </source>
</evidence>
<keyword evidence="5 13" id="KW-0597">Phosphoprotein</keyword>
<dbReference type="InterPro" id="IPR008207">
    <property type="entry name" value="Sig_transdc_His_kin_Hpt_dom"/>
</dbReference>
<feature type="domain" description="PAS" evidence="17">
    <location>
        <begin position="358"/>
        <end position="403"/>
    </location>
</feature>
<gene>
    <name evidence="20" type="ORF">LNV07_06810</name>
</gene>
<keyword evidence="4" id="KW-1003">Cell membrane</keyword>